<feature type="region of interest" description="Disordered" evidence="1">
    <location>
        <begin position="1"/>
        <end position="43"/>
    </location>
</feature>
<protein>
    <submittedName>
        <fullName evidence="2">Uncharacterized protein</fullName>
    </submittedName>
</protein>
<dbReference type="RefSeq" id="WP_281179407.1">
    <property type="nucleotide sequence ID" value="NZ_JBHSPX010000015.1"/>
</dbReference>
<name>A0ABW1MW77_9ACTN</name>
<feature type="compositionally biased region" description="Basic and acidic residues" evidence="1">
    <location>
        <begin position="34"/>
        <end position="43"/>
    </location>
</feature>
<proteinExistence type="predicted"/>
<reference evidence="3" key="1">
    <citation type="journal article" date="2019" name="Int. J. Syst. Evol. Microbiol.">
        <title>The Global Catalogue of Microorganisms (GCM) 10K type strain sequencing project: providing services to taxonomists for standard genome sequencing and annotation.</title>
        <authorList>
            <consortium name="The Broad Institute Genomics Platform"/>
            <consortium name="The Broad Institute Genome Sequencing Center for Infectious Disease"/>
            <person name="Wu L."/>
            <person name="Ma J."/>
        </authorList>
    </citation>
    <scope>NUCLEOTIDE SEQUENCE [LARGE SCALE GENOMIC DNA]</scope>
    <source>
        <strain evidence="3">CGMCC 1.15180</strain>
    </source>
</reference>
<dbReference type="Proteomes" id="UP001596139">
    <property type="component" value="Unassembled WGS sequence"/>
</dbReference>
<comment type="caution">
    <text evidence="2">The sequence shown here is derived from an EMBL/GenBank/DDBJ whole genome shotgun (WGS) entry which is preliminary data.</text>
</comment>
<keyword evidence="3" id="KW-1185">Reference proteome</keyword>
<gene>
    <name evidence="2" type="ORF">ACFP4F_35965</name>
</gene>
<evidence type="ECO:0000313" key="3">
    <source>
        <dbReference type="Proteomes" id="UP001596139"/>
    </source>
</evidence>
<organism evidence="2 3">
    <name type="scientific">Streptomyces ochraceiscleroticus</name>
    <dbReference type="NCBI Taxonomy" id="47761"/>
    <lineage>
        <taxon>Bacteria</taxon>
        <taxon>Bacillati</taxon>
        <taxon>Actinomycetota</taxon>
        <taxon>Actinomycetes</taxon>
        <taxon>Kitasatosporales</taxon>
        <taxon>Streptomycetaceae</taxon>
        <taxon>Streptomyces</taxon>
    </lineage>
</organism>
<accession>A0ABW1MW77</accession>
<sequence length="43" mass="4647">MTVTQEAPGTVEDSGPPRAGWQLPPLEAEDDFDAEPHIIRGTD</sequence>
<evidence type="ECO:0000313" key="2">
    <source>
        <dbReference type="EMBL" id="MFC6067918.1"/>
    </source>
</evidence>
<evidence type="ECO:0000256" key="1">
    <source>
        <dbReference type="SAM" id="MobiDB-lite"/>
    </source>
</evidence>
<dbReference type="EMBL" id="JBHSPX010000015">
    <property type="protein sequence ID" value="MFC6067918.1"/>
    <property type="molecule type" value="Genomic_DNA"/>
</dbReference>